<gene>
    <name evidence="1" type="ORF">Goari_020464</name>
</gene>
<comment type="caution">
    <text evidence="1">The sequence shown here is derived from an EMBL/GenBank/DDBJ whole genome shotgun (WGS) entry which is preliminary data.</text>
</comment>
<keyword evidence="2" id="KW-1185">Reference proteome</keyword>
<dbReference type="AlphaFoldDB" id="A0A7J8YNV9"/>
<evidence type="ECO:0000313" key="2">
    <source>
        <dbReference type="Proteomes" id="UP000593577"/>
    </source>
</evidence>
<name>A0A7J8YNV9_GOSAI</name>
<reference evidence="1 2" key="1">
    <citation type="journal article" date="2019" name="Genome Biol. Evol.">
        <title>Insights into the evolution of the New World diploid cottons (Gossypium, subgenus Houzingenia) based on genome sequencing.</title>
        <authorList>
            <person name="Grover C.E."/>
            <person name="Arick M.A. 2nd"/>
            <person name="Thrash A."/>
            <person name="Conover J.L."/>
            <person name="Sanders W.S."/>
            <person name="Peterson D.G."/>
            <person name="Frelichowski J.E."/>
            <person name="Scheffler J.A."/>
            <person name="Scheffler B.E."/>
            <person name="Wendel J.F."/>
        </authorList>
    </citation>
    <scope>NUCLEOTIDE SEQUENCE [LARGE SCALE GENOMIC DNA]</scope>
    <source>
        <strain evidence="1">185</strain>
        <tissue evidence="1">Leaf</tissue>
    </source>
</reference>
<accession>A0A7J8YNV9</accession>
<evidence type="ECO:0000313" key="1">
    <source>
        <dbReference type="EMBL" id="MBA0701271.1"/>
    </source>
</evidence>
<proteinExistence type="predicted"/>
<protein>
    <submittedName>
        <fullName evidence="1">Uncharacterized protein</fullName>
    </submittedName>
</protein>
<organism evidence="1 2">
    <name type="scientific">Gossypium aridum</name>
    <name type="common">American cotton</name>
    <name type="synonym">Erioxylum aridum</name>
    <dbReference type="NCBI Taxonomy" id="34290"/>
    <lineage>
        <taxon>Eukaryota</taxon>
        <taxon>Viridiplantae</taxon>
        <taxon>Streptophyta</taxon>
        <taxon>Embryophyta</taxon>
        <taxon>Tracheophyta</taxon>
        <taxon>Spermatophyta</taxon>
        <taxon>Magnoliopsida</taxon>
        <taxon>eudicotyledons</taxon>
        <taxon>Gunneridae</taxon>
        <taxon>Pentapetalae</taxon>
        <taxon>rosids</taxon>
        <taxon>malvids</taxon>
        <taxon>Malvales</taxon>
        <taxon>Malvaceae</taxon>
        <taxon>Malvoideae</taxon>
        <taxon>Gossypium</taxon>
    </lineage>
</organism>
<dbReference type="EMBL" id="JABFAA010227281">
    <property type="protein sequence ID" value="MBA0701271.1"/>
    <property type="molecule type" value="Genomic_DNA"/>
</dbReference>
<dbReference type="Proteomes" id="UP000593577">
    <property type="component" value="Unassembled WGS sequence"/>
</dbReference>
<sequence length="25" mass="3118">MRLLTHRITDLHQALLLKMRRVESW</sequence>